<organism evidence="1">
    <name type="scientific">Aeromonas hydrophila</name>
    <dbReference type="NCBI Taxonomy" id="644"/>
    <lineage>
        <taxon>Bacteria</taxon>
        <taxon>Pseudomonadati</taxon>
        <taxon>Pseudomonadota</taxon>
        <taxon>Gammaproteobacteria</taxon>
        <taxon>Aeromonadales</taxon>
        <taxon>Aeromonadaceae</taxon>
        <taxon>Aeromonas</taxon>
    </lineage>
</organism>
<accession>A0A926FN93</accession>
<dbReference type="EMBL" id="JACLAN010000003">
    <property type="protein sequence ID" value="MBC8673935.1"/>
    <property type="molecule type" value="Genomic_DNA"/>
</dbReference>
<gene>
    <name evidence="1" type="ORF">H2136_07740</name>
</gene>
<evidence type="ECO:0000313" key="1">
    <source>
        <dbReference type="EMBL" id="MBC8673935.1"/>
    </source>
</evidence>
<proteinExistence type="predicted"/>
<sequence>MLAGKVFLISTSPVVPAPRAQRPMIEAIKAAKLPRQVPDRHHHQQQ</sequence>
<protein>
    <submittedName>
        <fullName evidence="1">Uncharacterized protein</fullName>
    </submittedName>
</protein>
<reference evidence="1" key="1">
    <citation type="submission" date="2020-07" db="EMBL/GenBank/DDBJ databases">
        <title>Carbapenem Resistant Aeromonas hydrophila Carrying blacphA7 Isolated from Two Solid Organ Transplant Patients.</title>
        <authorList>
            <person name="Hilt E."/>
            <person name="Fitzwater S.P."/>
            <person name="Ward K."/>
            <person name="De St Maurice A."/>
            <person name="Chandrasekaran S."/>
            <person name="Garner O.B."/>
            <person name="Yang S."/>
        </authorList>
    </citation>
    <scope>NUCLEOTIDE SEQUENCE</scope>
    <source>
        <strain evidence="1">B-1</strain>
    </source>
</reference>
<name>A0A926FN93_AERHY</name>
<dbReference type="AlphaFoldDB" id="A0A926FN93"/>
<comment type="caution">
    <text evidence="1">The sequence shown here is derived from an EMBL/GenBank/DDBJ whole genome shotgun (WGS) entry which is preliminary data.</text>
</comment>